<organism evidence="1 2">
    <name type="scientific">Prosthecomicrobium pneumaticum</name>
    <dbReference type="NCBI Taxonomy" id="81895"/>
    <lineage>
        <taxon>Bacteria</taxon>
        <taxon>Pseudomonadati</taxon>
        <taxon>Pseudomonadota</taxon>
        <taxon>Alphaproteobacteria</taxon>
        <taxon>Hyphomicrobiales</taxon>
        <taxon>Kaistiaceae</taxon>
        <taxon>Prosthecomicrobium</taxon>
    </lineage>
</organism>
<reference evidence="1 2" key="1">
    <citation type="submission" date="2020-08" db="EMBL/GenBank/DDBJ databases">
        <title>Genomic Encyclopedia of Type Strains, Phase IV (KMG-IV): sequencing the most valuable type-strain genomes for metagenomic binning, comparative biology and taxonomic classification.</title>
        <authorList>
            <person name="Goeker M."/>
        </authorList>
    </citation>
    <scope>NUCLEOTIDE SEQUENCE [LARGE SCALE GENOMIC DNA]</scope>
    <source>
        <strain evidence="1 2">DSM 16268</strain>
    </source>
</reference>
<evidence type="ECO:0008006" key="3">
    <source>
        <dbReference type="Google" id="ProtNLM"/>
    </source>
</evidence>
<dbReference type="AlphaFoldDB" id="A0A7W9CV72"/>
<name>A0A7W9CV72_9HYPH</name>
<gene>
    <name evidence="1" type="ORF">GGQ63_001158</name>
</gene>
<proteinExistence type="predicted"/>
<dbReference type="EMBL" id="JACHOO010000002">
    <property type="protein sequence ID" value="MBB5752106.1"/>
    <property type="molecule type" value="Genomic_DNA"/>
</dbReference>
<sequence>MNRMENGRGGEARIRYLDGDFQILTPGAFVRCAVTGAEIPIDELRYWNVELQEAYADAAASLKRHQELKRY</sequence>
<accession>A0A7W9CV72</accession>
<evidence type="ECO:0000313" key="2">
    <source>
        <dbReference type="Proteomes" id="UP000523821"/>
    </source>
</evidence>
<evidence type="ECO:0000313" key="1">
    <source>
        <dbReference type="EMBL" id="MBB5752106.1"/>
    </source>
</evidence>
<keyword evidence="2" id="KW-1185">Reference proteome</keyword>
<protein>
    <recommendedName>
        <fullName evidence="3">DUF2093 domain-containing protein</fullName>
    </recommendedName>
</protein>
<dbReference type="InterPro" id="IPR018661">
    <property type="entry name" value="DUF2093"/>
</dbReference>
<dbReference type="Pfam" id="PF09866">
    <property type="entry name" value="DUF2093"/>
    <property type="match status" value="1"/>
</dbReference>
<comment type="caution">
    <text evidence="1">The sequence shown here is derived from an EMBL/GenBank/DDBJ whole genome shotgun (WGS) entry which is preliminary data.</text>
</comment>
<dbReference type="RefSeq" id="WP_183853466.1">
    <property type="nucleotide sequence ID" value="NZ_JACHOO010000002.1"/>
</dbReference>
<dbReference type="Proteomes" id="UP000523821">
    <property type="component" value="Unassembled WGS sequence"/>
</dbReference>